<dbReference type="AlphaFoldDB" id="A0A0K6I0I8"/>
<dbReference type="Pfam" id="PF00441">
    <property type="entry name" value="Acyl-CoA_dh_1"/>
    <property type="match status" value="1"/>
</dbReference>
<dbReference type="Gene3D" id="1.20.140.10">
    <property type="entry name" value="Butyryl-CoA Dehydrogenase, subunit A, domain 3"/>
    <property type="match status" value="1"/>
</dbReference>
<dbReference type="EMBL" id="CYHE01000006">
    <property type="protein sequence ID" value="CUA96581.1"/>
    <property type="molecule type" value="Genomic_DNA"/>
</dbReference>
<gene>
    <name evidence="10" type="ORF">Ga0061067_1065</name>
</gene>
<dbReference type="PANTHER" id="PTHR43884:SF25">
    <property type="entry name" value="ACYL-COA DEHYDROGENASE YDBM-RELATED"/>
    <property type="match status" value="1"/>
</dbReference>
<dbReference type="FunFam" id="2.40.110.10:FF:000015">
    <property type="entry name" value="Acyl-CoA dehydrogenase"/>
    <property type="match status" value="1"/>
</dbReference>
<reference evidence="11" key="1">
    <citation type="submission" date="2015-08" db="EMBL/GenBank/DDBJ databases">
        <authorList>
            <person name="Varghese N."/>
        </authorList>
    </citation>
    <scope>NUCLEOTIDE SEQUENCE [LARGE SCALE GENOMIC DNA]</scope>
    <source>
        <strain evidence="11">DSM 23407</strain>
    </source>
</reference>
<dbReference type="Gene3D" id="1.10.540.10">
    <property type="entry name" value="Acyl-CoA dehydrogenase/oxidase, N-terminal domain"/>
    <property type="match status" value="1"/>
</dbReference>
<keyword evidence="5 6" id="KW-0560">Oxidoreductase</keyword>
<evidence type="ECO:0000256" key="3">
    <source>
        <dbReference type="ARBA" id="ARBA00022630"/>
    </source>
</evidence>
<dbReference type="RefSeq" id="WP_082440083.1">
    <property type="nucleotide sequence ID" value="NZ_CYHE01000006.1"/>
</dbReference>
<dbReference type="GO" id="GO:0050660">
    <property type="term" value="F:flavin adenine dinucleotide binding"/>
    <property type="evidence" value="ECO:0007669"/>
    <property type="project" value="InterPro"/>
</dbReference>
<evidence type="ECO:0000313" key="11">
    <source>
        <dbReference type="Proteomes" id="UP000183900"/>
    </source>
</evidence>
<organism evidence="10 11">
    <name type="scientific">Pannonibacter indicus</name>
    <dbReference type="NCBI Taxonomy" id="466044"/>
    <lineage>
        <taxon>Bacteria</taxon>
        <taxon>Pseudomonadati</taxon>
        <taxon>Pseudomonadota</taxon>
        <taxon>Alphaproteobacteria</taxon>
        <taxon>Hyphomicrobiales</taxon>
        <taxon>Stappiaceae</taxon>
        <taxon>Pannonibacter</taxon>
    </lineage>
</organism>
<protein>
    <submittedName>
        <fullName evidence="10">(2S)-methylsuccinyl-CoA dehydrogenase</fullName>
    </submittedName>
</protein>
<comment type="similarity">
    <text evidence="2 6">Belongs to the acyl-CoA dehydrogenase family.</text>
</comment>
<dbReference type="InterPro" id="IPR009075">
    <property type="entry name" value="AcylCo_DH/oxidase_C"/>
</dbReference>
<comment type="cofactor">
    <cofactor evidence="1 6">
        <name>FAD</name>
        <dbReference type="ChEBI" id="CHEBI:57692"/>
    </cofactor>
</comment>
<evidence type="ECO:0000313" key="10">
    <source>
        <dbReference type="EMBL" id="CUA96581.1"/>
    </source>
</evidence>
<dbReference type="SUPFAM" id="SSF47203">
    <property type="entry name" value="Acyl-CoA dehydrogenase C-terminal domain-like"/>
    <property type="match status" value="1"/>
</dbReference>
<keyword evidence="4 6" id="KW-0274">FAD</keyword>
<feature type="domain" description="Acyl-CoA oxidase/dehydrogenase middle" evidence="8">
    <location>
        <begin position="299"/>
        <end position="399"/>
    </location>
</feature>
<evidence type="ECO:0000256" key="5">
    <source>
        <dbReference type="ARBA" id="ARBA00023002"/>
    </source>
</evidence>
<dbReference type="Pfam" id="PF02770">
    <property type="entry name" value="Acyl-CoA_dh_M"/>
    <property type="match status" value="1"/>
</dbReference>
<dbReference type="InterPro" id="IPR006091">
    <property type="entry name" value="Acyl-CoA_Oxase/DH_mid-dom"/>
</dbReference>
<feature type="domain" description="Acyl-CoA dehydrogenase/oxidase C-terminal" evidence="7">
    <location>
        <begin position="414"/>
        <end position="563"/>
    </location>
</feature>
<dbReference type="PANTHER" id="PTHR43884">
    <property type="entry name" value="ACYL-COA DEHYDROGENASE"/>
    <property type="match status" value="1"/>
</dbReference>
<evidence type="ECO:0000256" key="1">
    <source>
        <dbReference type="ARBA" id="ARBA00001974"/>
    </source>
</evidence>
<name>A0A0K6I0I8_9HYPH</name>
<sequence>MGMALGQKTASGAAGEDSAVEHLFAQTGEAVAALDTLLDAATRAVRAKVADGKGLSAEAMDRHQHATHGLAWLATYVEALRQMDAYGQRLRTEGRLGRLEELILRLGFSEYLAQVLGGIPMNQGEFIRLASLGLGEADTAALRSCSAGLIAQGSSPELRAELAELVRHQEGHSIFGDSGLDETLEQIRSEMRRFADDKVSPHAHQWHLDNDYIPLDVINQMAELGVFGLTIPEEYGGMGLGKQSMVVVSEELSRAYIGVGSLGTRSEIAAELILCGGTEEQKAHWLPKIASGEILPTAVFTEPNTGSDLASLRTRAVKEGDVWKVSGNKTWITHPVRADIMTLLARTNPDEPGYKGLSMFIAEKPRGTDEDPFPAPGMSGGEIEVLGYRGMKEYEIAFDGFEVKAENLLGGETGQGFKQLMQTFEGARIQTAARALGVAQAALDLGLRYAQERIQFGKPLISFPRVSDKLALMAAELMLARQLTYFSAAEKDSGRRCDLEAGMAKLLGARVAWAAADNALQIHGGNGFALEYQISRVLCDARILNIFEGAAEIQAQVIARRLLETRAL</sequence>
<evidence type="ECO:0000256" key="2">
    <source>
        <dbReference type="ARBA" id="ARBA00009347"/>
    </source>
</evidence>
<dbReference type="GO" id="GO:0003995">
    <property type="term" value="F:acyl-CoA dehydrogenase activity"/>
    <property type="evidence" value="ECO:0007669"/>
    <property type="project" value="InterPro"/>
</dbReference>
<dbReference type="Gene3D" id="2.40.110.10">
    <property type="entry name" value="Butyryl-CoA Dehydrogenase, subunit A, domain 2"/>
    <property type="match status" value="1"/>
</dbReference>
<evidence type="ECO:0000256" key="4">
    <source>
        <dbReference type="ARBA" id="ARBA00022827"/>
    </source>
</evidence>
<dbReference type="InterPro" id="IPR009100">
    <property type="entry name" value="AcylCoA_DH/oxidase_NM_dom_sf"/>
</dbReference>
<evidence type="ECO:0000259" key="9">
    <source>
        <dbReference type="Pfam" id="PF02771"/>
    </source>
</evidence>
<dbReference type="Proteomes" id="UP000183900">
    <property type="component" value="Unassembled WGS sequence"/>
</dbReference>
<dbReference type="PROSITE" id="PS00073">
    <property type="entry name" value="ACYL_COA_DH_2"/>
    <property type="match status" value="1"/>
</dbReference>
<dbReference type="InterPro" id="IPR037069">
    <property type="entry name" value="AcylCoA_DH/ox_N_sf"/>
</dbReference>
<accession>A0A0K6I0I8</accession>
<evidence type="ECO:0000256" key="6">
    <source>
        <dbReference type="RuleBase" id="RU362125"/>
    </source>
</evidence>
<dbReference type="FunFam" id="1.20.140.10:FF:000001">
    <property type="entry name" value="Acyl-CoA dehydrogenase"/>
    <property type="match status" value="1"/>
</dbReference>
<feature type="domain" description="Acyl-CoA dehydrogenase/oxidase N-terminal" evidence="9">
    <location>
        <begin position="182"/>
        <end position="293"/>
    </location>
</feature>
<keyword evidence="3 6" id="KW-0285">Flavoprotein</keyword>
<dbReference type="InterPro" id="IPR006089">
    <property type="entry name" value="Acyl-CoA_DH_CS"/>
</dbReference>
<dbReference type="InterPro" id="IPR036250">
    <property type="entry name" value="AcylCo_DH-like_C"/>
</dbReference>
<dbReference type="SUPFAM" id="SSF56645">
    <property type="entry name" value="Acyl-CoA dehydrogenase NM domain-like"/>
    <property type="match status" value="1"/>
</dbReference>
<proteinExistence type="inferred from homology"/>
<dbReference type="InterPro" id="IPR046373">
    <property type="entry name" value="Acyl-CoA_Oxase/DH_mid-dom_sf"/>
</dbReference>
<evidence type="ECO:0000259" key="8">
    <source>
        <dbReference type="Pfam" id="PF02770"/>
    </source>
</evidence>
<dbReference type="Pfam" id="PF02771">
    <property type="entry name" value="Acyl-CoA_dh_N"/>
    <property type="match status" value="1"/>
</dbReference>
<dbReference type="InterPro" id="IPR013786">
    <property type="entry name" value="AcylCoA_DH/ox_N"/>
</dbReference>
<keyword evidence="11" id="KW-1185">Reference proteome</keyword>
<evidence type="ECO:0000259" key="7">
    <source>
        <dbReference type="Pfam" id="PF00441"/>
    </source>
</evidence>